<dbReference type="Proteomes" id="UP000534388">
    <property type="component" value="Unassembled WGS sequence"/>
</dbReference>
<feature type="signal peptide" evidence="1">
    <location>
        <begin position="1"/>
        <end position="25"/>
    </location>
</feature>
<evidence type="ECO:0000313" key="2">
    <source>
        <dbReference type="EMBL" id="MBA5637711.1"/>
    </source>
</evidence>
<dbReference type="EMBL" id="JACEZT010000006">
    <property type="protein sequence ID" value="MBA5637711.1"/>
    <property type="molecule type" value="Genomic_DNA"/>
</dbReference>
<name>A0A7W2ESA5_9BURK</name>
<dbReference type="Gene3D" id="1.20.1600.10">
    <property type="entry name" value="Outer membrane efflux proteins (OEP)"/>
    <property type="match status" value="1"/>
</dbReference>
<keyword evidence="3" id="KW-1185">Reference proteome</keyword>
<gene>
    <name evidence="2" type="ORF">H3H37_11655</name>
</gene>
<dbReference type="SUPFAM" id="SSF56954">
    <property type="entry name" value="Outer membrane efflux proteins (OEP)"/>
    <property type="match status" value="1"/>
</dbReference>
<comment type="caution">
    <text evidence="2">The sequence shown here is derived from an EMBL/GenBank/DDBJ whole genome shotgun (WGS) entry which is preliminary data.</text>
</comment>
<dbReference type="PANTHER" id="PTHR30203">
    <property type="entry name" value="OUTER MEMBRANE CATION EFFLUX PROTEIN"/>
    <property type="match status" value="1"/>
</dbReference>
<dbReference type="AlphaFoldDB" id="A0A7W2ESA5"/>
<protein>
    <submittedName>
        <fullName evidence="2">TolC family protein</fullName>
    </submittedName>
</protein>
<feature type="chain" id="PRO_5031093052" evidence="1">
    <location>
        <begin position="26"/>
        <end position="466"/>
    </location>
</feature>
<dbReference type="InterPro" id="IPR010131">
    <property type="entry name" value="MdtP/NodT-like"/>
</dbReference>
<proteinExistence type="predicted"/>
<dbReference type="PANTHER" id="PTHR30203:SF24">
    <property type="entry name" value="BLR4935 PROTEIN"/>
    <property type="match status" value="1"/>
</dbReference>
<accession>A0A7W2ESA5</accession>
<keyword evidence="1" id="KW-0732">Signal</keyword>
<dbReference type="PROSITE" id="PS51257">
    <property type="entry name" value="PROKAR_LIPOPROTEIN"/>
    <property type="match status" value="1"/>
</dbReference>
<dbReference type="RefSeq" id="WP_182162559.1">
    <property type="nucleotide sequence ID" value="NZ_JACEZT010000006.1"/>
</dbReference>
<sequence length="466" mass="49935">MHRFTTLRAATAAALALSLSGCATFSPDGGLAHVQAITEPSTGQSLARRDTNPAHDGAAAQRVAALLAVPLSADSAVAIALLNNRALQASYAELGIAEADLVQAGRLPNPTLTFSRLTDGNGLDIERKLMLPVMSLLTMPAVRGIEQRRYEQTQLAVAGDVLRIATQTRRAFYGAVAARQSVSYLEQVQDAAEAGADLARRMAAAGNWSQLRQAREQVFLADAVAQLTAARHAEVSAREQLVRLLGLSGKDATFTLPERLPDLPDAPRAQGDAEAQALANRVDILMAQKELAGLADALGLTRSTRFINVLDAGYQRNTGADGGHARGVEIEWQLPLFDWGGARVARAESSYQQALHRAAQTAIDARSQVRESYSSYQAAYTLARQYRDEIVPLRKRIADEQLLRYNGMLTSVFELLADAREQVLSVNAAIEAQRNFWLADAALQAAMTGGAGSVDGADGATARRVR</sequence>
<dbReference type="GO" id="GO:0015562">
    <property type="term" value="F:efflux transmembrane transporter activity"/>
    <property type="evidence" value="ECO:0007669"/>
    <property type="project" value="InterPro"/>
</dbReference>
<evidence type="ECO:0000313" key="3">
    <source>
        <dbReference type="Proteomes" id="UP000534388"/>
    </source>
</evidence>
<organism evidence="2 3">
    <name type="scientific">Rugamonas brunnea</name>
    <dbReference type="NCBI Taxonomy" id="2758569"/>
    <lineage>
        <taxon>Bacteria</taxon>
        <taxon>Pseudomonadati</taxon>
        <taxon>Pseudomonadota</taxon>
        <taxon>Betaproteobacteria</taxon>
        <taxon>Burkholderiales</taxon>
        <taxon>Oxalobacteraceae</taxon>
        <taxon>Telluria group</taxon>
        <taxon>Rugamonas</taxon>
    </lineage>
</organism>
<reference evidence="2 3" key="1">
    <citation type="submission" date="2020-07" db="EMBL/GenBank/DDBJ databases">
        <title>Novel species isolated from subtropical streams in China.</title>
        <authorList>
            <person name="Lu H."/>
        </authorList>
    </citation>
    <scope>NUCLEOTIDE SEQUENCE [LARGE SCALE GENOMIC DNA]</scope>
    <source>
        <strain evidence="2 3">LX20W</strain>
    </source>
</reference>
<evidence type="ECO:0000256" key="1">
    <source>
        <dbReference type="SAM" id="SignalP"/>
    </source>
</evidence>